<feature type="domain" description="FtsX extracellular" evidence="2">
    <location>
        <begin position="96"/>
        <end position="186"/>
    </location>
</feature>
<dbReference type="Pfam" id="PF18075">
    <property type="entry name" value="FtsX_ECD"/>
    <property type="match status" value="1"/>
</dbReference>
<sequence>MDQNLRGLFAEALDDEPALPAGSLAEAAMTDGARLRRKRRLFAGATAAAVAATVVVALNVIAPGPDPAAQVEAGAALRVPVKPGCSTPADRRATDVSIFLTDDITTGQRDDLRAVLAHDPRVREFRFEDRKEAYQKFVELWKDSPDFVKSVGPAALPESFRVALAQQNAFPAVATMLQKQPGVQDVVGNLCSWEGE</sequence>
<dbReference type="STRING" id="1246995.AFR_19985"/>
<accession>U5VZF5</accession>
<name>U5VZF5_9ACTN</name>
<keyword evidence="4" id="KW-1185">Reference proteome</keyword>
<dbReference type="InterPro" id="IPR040690">
    <property type="entry name" value="FtsX_ECD"/>
</dbReference>
<dbReference type="HOGENOM" id="CLU_1347635_0_0_11"/>
<evidence type="ECO:0000313" key="4">
    <source>
        <dbReference type="Proteomes" id="UP000017746"/>
    </source>
</evidence>
<dbReference type="AlphaFoldDB" id="U5VZF5"/>
<evidence type="ECO:0000313" key="3">
    <source>
        <dbReference type="EMBL" id="AGZ42269.1"/>
    </source>
</evidence>
<protein>
    <recommendedName>
        <fullName evidence="2">FtsX extracellular domain-containing protein</fullName>
    </recommendedName>
</protein>
<dbReference type="EMBL" id="CP006272">
    <property type="protein sequence ID" value="AGZ42269.1"/>
    <property type="molecule type" value="Genomic_DNA"/>
</dbReference>
<dbReference type="OrthoDB" id="3387849at2"/>
<evidence type="ECO:0000259" key="2">
    <source>
        <dbReference type="Pfam" id="PF18075"/>
    </source>
</evidence>
<evidence type="ECO:0000256" key="1">
    <source>
        <dbReference type="SAM" id="Phobius"/>
    </source>
</evidence>
<keyword evidence="1" id="KW-1133">Transmembrane helix</keyword>
<reference evidence="3 4" key="1">
    <citation type="journal article" date="2014" name="J. Biotechnol.">
        <title>Complete genome sequence of the actinobacterium Actinoplanes friuliensis HAG 010964, producer of the lipopeptide antibiotic friulimycin.</title>
        <authorList>
            <person name="Ruckert C."/>
            <person name="Szczepanowski R."/>
            <person name="Albersmeier A."/>
            <person name="Goesmann A."/>
            <person name="Fischer N."/>
            <person name="Steinkamper A."/>
            <person name="Puhler A."/>
            <person name="Biener R."/>
            <person name="Schwartz D."/>
            <person name="Kalinowski J."/>
        </authorList>
    </citation>
    <scope>NUCLEOTIDE SEQUENCE [LARGE SCALE GENOMIC DNA]</scope>
    <source>
        <strain evidence="3 4">DSM 7358</strain>
    </source>
</reference>
<dbReference type="KEGG" id="afs:AFR_19985"/>
<keyword evidence="1" id="KW-0812">Transmembrane</keyword>
<dbReference type="eggNOG" id="COG2177">
    <property type="taxonomic scope" value="Bacteria"/>
</dbReference>
<gene>
    <name evidence="3" type="ORF">AFR_19985</name>
</gene>
<feature type="transmembrane region" description="Helical" evidence="1">
    <location>
        <begin position="41"/>
        <end position="62"/>
    </location>
</feature>
<dbReference type="PATRIC" id="fig|1246995.3.peg.4055"/>
<dbReference type="Gene3D" id="3.30.70.3040">
    <property type="match status" value="1"/>
</dbReference>
<dbReference type="Proteomes" id="UP000017746">
    <property type="component" value="Chromosome"/>
</dbReference>
<proteinExistence type="predicted"/>
<dbReference type="RefSeq" id="WP_023362641.1">
    <property type="nucleotide sequence ID" value="NC_022657.1"/>
</dbReference>
<keyword evidence="1" id="KW-0472">Membrane</keyword>
<organism evidence="3 4">
    <name type="scientific">Actinoplanes friuliensis DSM 7358</name>
    <dbReference type="NCBI Taxonomy" id="1246995"/>
    <lineage>
        <taxon>Bacteria</taxon>
        <taxon>Bacillati</taxon>
        <taxon>Actinomycetota</taxon>
        <taxon>Actinomycetes</taxon>
        <taxon>Micromonosporales</taxon>
        <taxon>Micromonosporaceae</taxon>
        <taxon>Actinoplanes</taxon>
    </lineage>
</organism>